<evidence type="ECO:0000256" key="1">
    <source>
        <dbReference type="SAM" id="MobiDB-lite"/>
    </source>
</evidence>
<dbReference type="Proteomes" id="UP001178507">
    <property type="component" value="Unassembled WGS sequence"/>
</dbReference>
<comment type="caution">
    <text evidence="2">The sequence shown here is derived from an EMBL/GenBank/DDBJ whole genome shotgun (WGS) entry which is preliminary data.</text>
</comment>
<name>A0AA36IY55_9DINO</name>
<feature type="compositionally biased region" description="Polar residues" evidence="1">
    <location>
        <begin position="1"/>
        <end position="20"/>
    </location>
</feature>
<reference evidence="2" key="1">
    <citation type="submission" date="2023-08" db="EMBL/GenBank/DDBJ databases">
        <authorList>
            <person name="Chen Y."/>
            <person name="Shah S."/>
            <person name="Dougan E. K."/>
            <person name="Thang M."/>
            <person name="Chan C."/>
        </authorList>
    </citation>
    <scope>NUCLEOTIDE SEQUENCE</scope>
</reference>
<feature type="region of interest" description="Disordered" evidence="1">
    <location>
        <begin position="1"/>
        <end position="87"/>
    </location>
</feature>
<evidence type="ECO:0000313" key="2">
    <source>
        <dbReference type="EMBL" id="CAJ1396100.1"/>
    </source>
</evidence>
<evidence type="ECO:0000313" key="3">
    <source>
        <dbReference type="Proteomes" id="UP001178507"/>
    </source>
</evidence>
<proteinExistence type="predicted"/>
<organism evidence="2 3">
    <name type="scientific">Effrenium voratum</name>
    <dbReference type="NCBI Taxonomy" id="2562239"/>
    <lineage>
        <taxon>Eukaryota</taxon>
        <taxon>Sar</taxon>
        <taxon>Alveolata</taxon>
        <taxon>Dinophyceae</taxon>
        <taxon>Suessiales</taxon>
        <taxon>Symbiodiniaceae</taxon>
        <taxon>Effrenium</taxon>
    </lineage>
</organism>
<feature type="compositionally biased region" description="Basic and acidic residues" evidence="1">
    <location>
        <begin position="22"/>
        <end position="34"/>
    </location>
</feature>
<feature type="region of interest" description="Disordered" evidence="1">
    <location>
        <begin position="249"/>
        <end position="336"/>
    </location>
</feature>
<dbReference type="EMBL" id="CAUJNA010003217">
    <property type="protein sequence ID" value="CAJ1396100.1"/>
    <property type="molecule type" value="Genomic_DNA"/>
</dbReference>
<feature type="compositionally biased region" description="Low complexity" evidence="1">
    <location>
        <begin position="202"/>
        <end position="217"/>
    </location>
</feature>
<feature type="region of interest" description="Disordered" evidence="1">
    <location>
        <begin position="114"/>
        <end position="236"/>
    </location>
</feature>
<keyword evidence="3" id="KW-1185">Reference proteome</keyword>
<protein>
    <submittedName>
        <fullName evidence="2">Uncharacterized protein</fullName>
    </submittedName>
</protein>
<accession>A0AA36IY55</accession>
<dbReference type="AlphaFoldDB" id="A0AA36IY55"/>
<feature type="compositionally biased region" description="Low complexity" evidence="1">
    <location>
        <begin position="254"/>
        <end position="294"/>
    </location>
</feature>
<sequence length="429" mass="45012">MTPCRTGSSVSLDYTATPPTQAKREQPAEAEPAKKARSRATACKSGPETRGPTNMPQEELSPAQPKHLDFAAEAPKPKPRPLLQQESPRVQALYASAAKSWAAILAQHPAKTELSDTMTHHRAGPCPSTALSSPPLAKTAPPVSALNVRVTPSKATPCPSPAPSKREVEPLPIQASARPTAKARHTLAPKPSITPSSHKQEISQQSEESPPESSQSEGALPDPAEEDFGSDFLTLQELDAADAAARTPMKMALANTTTPARAKAAPTATPTMPASPSQATPSASHSPASEPASTEVQPAEATPATRPSPKVSFQSAVAKAEKAAAPPPNAAAPRQPILRTTAPASGALALIPDVQPIEPKSNQERQQHYAVFKRQVSGETVSVTVQEDLRLAWAEAVRTNSRSAKTALFNLWCRGGGNFGSPLGTKLLE</sequence>
<gene>
    <name evidence="2" type="ORF">EVOR1521_LOCUS20382</name>
</gene>